<dbReference type="InterPro" id="IPR010998">
    <property type="entry name" value="Integrase_recombinase_N"/>
</dbReference>
<name>A0A4R4E1C5_9BACT</name>
<evidence type="ECO:0000259" key="7">
    <source>
        <dbReference type="PROSITE" id="PS51900"/>
    </source>
</evidence>
<dbReference type="InterPro" id="IPR025269">
    <property type="entry name" value="SAM-like_dom"/>
</dbReference>
<dbReference type="InterPro" id="IPR011010">
    <property type="entry name" value="DNA_brk_join_enz"/>
</dbReference>
<dbReference type="AlphaFoldDB" id="A0A4R4E1C5"/>
<sequence>MNITFALELSSSKGSNGEQSILVRLTQNRRMKRISTGIKVESRYWDKAKQLVKRGHPLYQEYNAVLSEKLRAVTNVYAELLKKSADVVLEDVVHELENASGSVVSFFDFAHRTKLAEIKGRGKLGTLRRYEAVLSKLRDYVGKDLPIRRINYTFLQQYSNHLRSELKNSEDTVSANLSVIRSILNEAIRHGAYTDRNPFDQLQLKYTDNTKEKLTLDELRRIFTTELPTIPTLLLARDVFLACFLAEGSRAGDIIQMKREHIQNGCLVFRQTKTGMHMAVPITPPLQEIIDRQPSNGPYIFPLLNGEKRVNEIVVNSRLTMVNKYLRELAKYTNICKKLTTHVARHTFTDMALQATGGNIYDVQKSLGHTSVKTTELYSRQLVNYQRKNLTEQVLVMIYDKKK</sequence>
<keyword evidence="2" id="KW-0229">DNA integration</keyword>
<dbReference type="InterPro" id="IPR050090">
    <property type="entry name" value="Tyrosine_recombinase_XerCD"/>
</dbReference>
<proteinExistence type="inferred from homology"/>
<dbReference type="Pfam" id="PF17293">
    <property type="entry name" value="Arm-DNA-bind_5"/>
    <property type="match status" value="1"/>
</dbReference>
<gene>
    <name evidence="8" type="ORF">E0486_06265</name>
</gene>
<dbReference type="PANTHER" id="PTHR30349">
    <property type="entry name" value="PHAGE INTEGRASE-RELATED"/>
    <property type="match status" value="1"/>
</dbReference>
<dbReference type="InterPro" id="IPR002104">
    <property type="entry name" value="Integrase_catalytic"/>
</dbReference>
<dbReference type="Pfam" id="PF00589">
    <property type="entry name" value="Phage_integrase"/>
    <property type="match status" value="1"/>
</dbReference>
<evidence type="ECO:0000313" key="8">
    <source>
        <dbReference type="EMBL" id="TCZ73274.1"/>
    </source>
</evidence>
<dbReference type="PROSITE" id="PS51898">
    <property type="entry name" value="TYR_RECOMBINASE"/>
    <property type="match status" value="1"/>
</dbReference>
<dbReference type="PROSITE" id="PS51900">
    <property type="entry name" value="CB"/>
    <property type="match status" value="1"/>
</dbReference>
<dbReference type="SUPFAM" id="SSF56349">
    <property type="entry name" value="DNA breaking-rejoining enzymes"/>
    <property type="match status" value="1"/>
</dbReference>
<dbReference type="InterPro" id="IPR013762">
    <property type="entry name" value="Integrase-like_cat_sf"/>
</dbReference>
<evidence type="ECO:0000256" key="3">
    <source>
        <dbReference type="ARBA" id="ARBA00023125"/>
    </source>
</evidence>
<dbReference type="InterPro" id="IPR044068">
    <property type="entry name" value="CB"/>
</dbReference>
<dbReference type="GO" id="GO:0015074">
    <property type="term" value="P:DNA integration"/>
    <property type="evidence" value="ECO:0007669"/>
    <property type="project" value="UniProtKB-KW"/>
</dbReference>
<keyword evidence="9" id="KW-1185">Reference proteome</keyword>
<dbReference type="Pfam" id="PF13102">
    <property type="entry name" value="Phage_int_SAM_5"/>
    <property type="match status" value="1"/>
</dbReference>
<comment type="caution">
    <text evidence="8">The sequence shown here is derived from an EMBL/GenBank/DDBJ whole genome shotgun (WGS) entry which is preliminary data.</text>
</comment>
<dbReference type="GO" id="GO:0003677">
    <property type="term" value="F:DNA binding"/>
    <property type="evidence" value="ECO:0007669"/>
    <property type="project" value="UniProtKB-UniRule"/>
</dbReference>
<dbReference type="PANTHER" id="PTHR30349:SF64">
    <property type="entry name" value="PROPHAGE INTEGRASE INTD-RELATED"/>
    <property type="match status" value="1"/>
</dbReference>
<dbReference type="Gene3D" id="1.10.150.130">
    <property type="match status" value="1"/>
</dbReference>
<evidence type="ECO:0000259" key="6">
    <source>
        <dbReference type="PROSITE" id="PS51898"/>
    </source>
</evidence>
<dbReference type="Gene3D" id="1.10.443.10">
    <property type="entry name" value="Intergrase catalytic core"/>
    <property type="match status" value="1"/>
</dbReference>
<organism evidence="8 9">
    <name type="scientific">Flaviaesturariibacter aridisoli</name>
    <dbReference type="NCBI Taxonomy" id="2545761"/>
    <lineage>
        <taxon>Bacteria</taxon>
        <taxon>Pseudomonadati</taxon>
        <taxon>Bacteroidota</taxon>
        <taxon>Chitinophagia</taxon>
        <taxon>Chitinophagales</taxon>
        <taxon>Chitinophagaceae</taxon>
        <taxon>Flaviaestuariibacter</taxon>
    </lineage>
</organism>
<evidence type="ECO:0000256" key="5">
    <source>
        <dbReference type="PROSITE-ProRule" id="PRU01248"/>
    </source>
</evidence>
<evidence type="ECO:0000313" key="9">
    <source>
        <dbReference type="Proteomes" id="UP000295164"/>
    </source>
</evidence>
<keyword evidence="4" id="KW-0233">DNA recombination</keyword>
<dbReference type="RefSeq" id="WP_131851293.1">
    <property type="nucleotide sequence ID" value="NZ_SKFH01000007.1"/>
</dbReference>
<comment type="similarity">
    <text evidence="1">Belongs to the 'phage' integrase family.</text>
</comment>
<dbReference type="Proteomes" id="UP000295164">
    <property type="component" value="Unassembled WGS sequence"/>
</dbReference>
<protein>
    <submittedName>
        <fullName evidence="8">Site-specific integrase</fullName>
    </submittedName>
</protein>
<reference evidence="8 9" key="1">
    <citation type="submission" date="2019-03" db="EMBL/GenBank/DDBJ databases">
        <authorList>
            <person name="Kim M.K.M."/>
        </authorList>
    </citation>
    <scope>NUCLEOTIDE SEQUENCE [LARGE SCALE GENOMIC DNA]</scope>
    <source>
        <strain evidence="8 9">17J68-15</strain>
    </source>
</reference>
<evidence type="ECO:0000256" key="2">
    <source>
        <dbReference type="ARBA" id="ARBA00022908"/>
    </source>
</evidence>
<keyword evidence="3 5" id="KW-0238">DNA-binding</keyword>
<feature type="domain" description="Tyr recombinase" evidence="6">
    <location>
        <begin position="209"/>
        <end position="392"/>
    </location>
</feature>
<accession>A0A4R4E1C5</accession>
<evidence type="ECO:0000256" key="4">
    <source>
        <dbReference type="ARBA" id="ARBA00023172"/>
    </source>
</evidence>
<dbReference type="OrthoDB" id="892893at2"/>
<dbReference type="GO" id="GO:0006310">
    <property type="term" value="P:DNA recombination"/>
    <property type="evidence" value="ECO:0007669"/>
    <property type="project" value="UniProtKB-KW"/>
</dbReference>
<feature type="domain" description="Core-binding (CB)" evidence="7">
    <location>
        <begin position="98"/>
        <end position="188"/>
    </location>
</feature>
<dbReference type="EMBL" id="SKFH01000007">
    <property type="protein sequence ID" value="TCZ73274.1"/>
    <property type="molecule type" value="Genomic_DNA"/>
</dbReference>
<dbReference type="CDD" id="cd01185">
    <property type="entry name" value="INTN1_C_like"/>
    <property type="match status" value="1"/>
</dbReference>
<evidence type="ECO:0000256" key="1">
    <source>
        <dbReference type="ARBA" id="ARBA00008857"/>
    </source>
</evidence>
<dbReference type="InterPro" id="IPR035386">
    <property type="entry name" value="Arm-DNA-bind_5"/>
</dbReference>